<evidence type="ECO:0000256" key="2">
    <source>
        <dbReference type="ARBA" id="ARBA00022692"/>
    </source>
</evidence>
<dbReference type="InterPro" id="IPR049453">
    <property type="entry name" value="Memb_transporter_dom"/>
</dbReference>
<evidence type="ECO:0000313" key="8">
    <source>
        <dbReference type="Proteomes" id="UP000306791"/>
    </source>
</evidence>
<proteinExistence type="predicted"/>
<feature type="transmembrane region" description="Helical" evidence="5">
    <location>
        <begin position="80"/>
        <end position="99"/>
    </location>
</feature>
<feature type="transmembrane region" description="Helical" evidence="5">
    <location>
        <begin position="199"/>
        <end position="215"/>
    </location>
</feature>
<keyword evidence="8" id="KW-1185">Reference proteome</keyword>
<evidence type="ECO:0000259" key="6">
    <source>
        <dbReference type="Pfam" id="PF13515"/>
    </source>
</evidence>
<dbReference type="RefSeq" id="WP_138234441.1">
    <property type="nucleotide sequence ID" value="NZ_CP185860.1"/>
</dbReference>
<protein>
    <submittedName>
        <fullName evidence="7">FUSC family protein</fullName>
    </submittedName>
</protein>
<feature type="transmembrane region" description="Helical" evidence="5">
    <location>
        <begin position="271"/>
        <end position="289"/>
    </location>
</feature>
<evidence type="ECO:0000256" key="4">
    <source>
        <dbReference type="ARBA" id="ARBA00023136"/>
    </source>
</evidence>
<feature type="domain" description="Integral membrane bound transporter" evidence="6">
    <location>
        <begin position="187"/>
        <end position="313"/>
    </location>
</feature>
<feature type="transmembrane region" description="Helical" evidence="5">
    <location>
        <begin position="132"/>
        <end position="152"/>
    </location>
</feature>
<evidence type="ECO:0000256" key="3">
    <source>
        <dbReference type="ARBA" id="ARBA00022989"/>
    </source>
</evidence>
<dbReference type="EMBL" id="VANI01000004">
    <property type="protein sequence ID" value="TLM79269.1"/>
    <property type="molecule type" value="Genomic_DNA"/>
</dbReference>
<evidence type="ECO:0000256" key="5">
    <source>
        <dbReference type="SAM" id="Phobius"/>
    </source>
</evidence>
<name>A0ABY2ULN0_9GAMM</name>
<evidence type="ECO:0000313" key="7">
    <source>
        <dbReference type="EMBL" id="TLM79269.1"/>
    </source>
</evidence>
<gene>
    <name evidence="7" type="ORF">FDY93_03995</name>
</gene>
<feature type="transmembrane region" description="Helical" evidence="5">
    <location>
        <begin position="301"/>
        <end position="321"/>
    </location>
</feature>
<sequence>MRNSALAGMQAALTGVIALPLVYLSPWSHLIGYASLGTLAALFGRFAQGTGRNRIVLASGFWQTFAVLSVSAAIWLGAPFAVQLLLLAVLCGLFAVVAVQGKFGPPGPLIFIFAAGASMSEVQSWQAVLERGAATAGVAALAWVVCVLTEFIRQQARDGISFPADPVRSPRQHLVVAMRIGSGALAAACAAKVMGAHFPAWAAMGAVAVMQGAHLHTNMHRALQRMLGTVLGAGLVWLILSCGPSVWVLIALIAIFQVVTEIVIGSNYALGQILVTPMALLMTYLASHGEAASAQLVPERVLDTLVGAVVGMLLAVVCSTLEDRASLARHLVSSEQN</sequence>
<keyword evidence="2 5" id="KW-0812">Transmembrane</keyword>
<keyword evidence="3 5" id="KW-1133">Transmembrane helix</keyword>
<comment type="caution">
    <text evidence="7">The sequence shown here is derived from an EMBL/GenBank/DDBJ whole genome shotgun (WGS) entry which is preliminary data.</text>
</comment>
<feature type="transmembrane region" description="Helical" evidence="5">
    <location>
        <begin position="55"/>
        <end position="74"/>
    </location>
</feature>
<dbReference type="Proteomes" id="UP000306791">
    <property type="component" value="Unassembled WGS sequence"/>
</dbReference>
<accession>A0ABY2ULN0</accession>
<organism evidence="7 8">
    <name type="scientific">Microbulbifer harenosus</name>
    <dbReference type="NCBI Taxonomy" id="2576840"/>
    <lineage>
        <taxon>Bacteria</taxon>
        <taxon>Pseudomonadati</taxon>
        <taxon>Pseudomonadota</taxon>
        <taxon>Gammaproteobacteria</taxon>
        <taxon>Cellvibrionales</taxon>
        <taxon>Microbulbiferaceae</taxon>
        <taxon>Microbulbifer</taxon>
    </lineage>
</organism>
<evidence type="ECO:0000256" key="1">
    <source>
        <dbReference type="ARBA" id="ARBA00004141"/>
    </source>
</evidence>
<reference evidence="7 8" key="1">
    <citation type="submission" date="2019-05" db="EMBL/GenBank/DDBJ databases">
        <title>Microbulbifer harenosus sp. nov., an alginate-degrading bacterium isolated from coastal sand.</title>
        <authorList>
            <person name="Huang H."/>
            <person name="Mo K."/>
            <person name="Bao S."/>
        </authorList>
    </citation>
    <scope>NUCLEOTIDE SEQUENCE [LARGE SCALE GENOMIC DNA]</scope>
    <source>
        <strain evidence="7 8">HB161719</strain>
    </source>
</reference>
<comment type="subcellular location">
    <subcellularLocation>
        <location evidence="1">Membrane</location>
        <topology evidence="1">Multi-pass membrane protein</topology>
    </subcellularLocation>
</comment>
<dbReference type="Pfam" id="PF13515">
    <property type="entry name" value="FUSC_2"/>
    <property type="match status" value="1"/>
</dbReference>
<keyword evidence="4 5" id="KW-0472">Membrane</keyword>